<keyword evidence="1" id="KW-1133">Transmembrane helix</keyword>
<keyword evidence="1" id="KW-0812">Transmembrane</keyword>
<comment type="caution">
    <text evidence="2">The sequence shown here is derived from an EMBL/GenBank/DDBJ whole genome shotgun (WGS) entry which is preliminary data.</text>
</comment>
<keyword evidence="1" id="KW-0472">Membrane</keyword>
<feature type="transmembrane region" description="Helical" evidence="1">
    <location>
        <begin position="204"/>
        <end position="225"/>
    </location>
</feature>
<organism evidence="2 3">
    <name type="scientific">Molorchus minor</name>
    <dbReference type="NCBI Taxonomy" id="1323400"/>
    <lineage>
        <taxon>Eukaryota</taxon>
        <taxon>Metazoa</taxon>
        <taxon>Ecdysozoa</taxon>
        <taxon>Arthropoda</taxon>
        <taxon>Hexapoda</taxon>
        <taxon>Insecta</taxon>
        <taxon>Pterygota</taxon>
        <taxon>Neoptera</taxon>
        <taxon>Endopterygota</taxon>
        <taxon>Coleoptera</taxon>
        <taxon>Polyphaga</taxon>
        <taxon>Cucujiformia</taxon>
        <taxon>Chrysomeloidea</taxon>
        <taxon>Cerambycidae</taxon>
        <taxon>Lamiinae</taxon>
        <taxon>Monochamini</taxon>
        <taxon>Molorchus</taxon>
    </lineage>
</organism>
<sequence>MVFDYFLKRNVANCLICALRPLIYMGFAITYIGKPKCSHAQKSGKPRIERNLFNTLLANVCNAILAFDIVLSIIYFQQSEGITKETYNFYSVMIPNYVNTLNYSVAFAMNNKTYIKYTNGLISLIDRRRFFWHRYYHRQSVYLLTTAFVYRISFSVCYKNIIAVLTDKASCCEVRTLVNLPLQKKLQFLQQFYLVTCSNYRKHLFAFGNVLFFGGQFVFTVFSMVQSYLFNANVLETENTDTSWFVVFWKILPRFLGHMFHDCDHSDIRYNGFESELSELT</sequence>
<proteinExistence type="predicted"/>
<evidence type="ECO:0000313" key="2">
    <source>
        <dbReference type="EMBL" id="KAJ8962462.1"/>
    </source>
</evidence>
<protein>
    <recommendedName>
        <fullName evidence="4">Gustatory receptor</fullName>
    </recommendedName>
</protein>
<keyword evidence="3" id="KW-1185">Reference proteome</keyword>
<gene>
    <name evidence="2" type="ORF">NQ317_001545</name>
</gene>
<dbReference type="EMBL" id="JAPWTJ010003105">
    <property type="protein sequence ID" value="KAJ8962462.1"/>
    <property type="molecule type" value="Genomic_DNA"/>
</dbReference>
<evidence type="ECO:0008006" key="4">
    <source>
        <dbReference type="Google" id="ProtNLM"/>
    </source>
</evidence>
<dbReference type="Proteomes" id="UP001162164">
    <property type="component" value="Unassembled WGS sequence"/>
</dbReference>
<evidence type="ECO:0000313" key="3">
    <source>
        <dbReference type="Proteomes" id="UP001162164"/>
    </source>
</evidence>
<reference evidence="2" key="1">
    <citation type="journal article" date="2023" name="Insect Mol. Biol.">
        <title>Genome sequencing provides insights into the evolution of gene families encoding plant cell wall-degrading enzymes in longhorned beetles.</title>
        <authorList>
            <person name="Shin N.R."/>
            <person name="Okamura Y."/>
            <person name="Kirsch R."/>
            <person name="Pauchet Y."/>
        </authorList>
    </citation>
    <scope>NUCLEOTIDE SEQUENCE</scope>
    <source>
        <strain evidence="2">MMC_N1</strain>
    </source>
</reference>
<feature type="transmembrane region" description="Helical" evidence="1">
    <location>
        <begin position="12"/>
        <end position="32"/>
    </location>
</feature>
<evidence type="ECO:0000256" key="1">
    <source>
        <dbReference type="SAM" id="Phobius"/>
    </source>
</evidence>
<accession>A0ABQ9ISK1</accession>
<feature type="transmembrane region" description="Helical" evidence="1">
    <location>
        <begin position="52"/>
        <end position="76"/>
    </location>
</feature>
<name>A0ABQ9ISK1_9CUCU</name>